<dbReference type="PANTHER" id="PTHR43031">
    <property type="entry name" value="FAD-DEPENDENT OXIDOREDUCTASE"/>
    <property type="match status" value="1"/>
</dbReference>
<feature type="signal peptide" evidence="1">
    <location>
        <begin position="1"/>
        <end position="20"/>
    </location>
</feature>
<keyword evidence="4" id="KW-1185">Reference proteome</keyword>
<name>A0A0J8VG94_9GAMM</name>
<gene>
    <name evidence="3" type="ORF">C9I94_03635</name>
</gene>
<dbReference type="AlphaFoldDB" id="A0A0J8VG94"/>
<dbReference type="InterPro" id="IPR050229">
    <property type="entry name" value="GlpE_sulfurtransferase"/>
</dbReference>
<dbReference type="SUPFAM" id="SSF52821">
    <property type="entry name" value="Rhodanese/Cell cycle control phosphatase"/>
    <property type="match status" value="1"/>
</dbReference>
<accession>A0A0J8VG94</accession>
<dbReference type="InterPro" id="IPR036873">
    <property type="entry name" value="Rhodanese-like_dom_sf"/>
</dbReference>
<feature type="chain" id="PRO_5030009195" evidence="1">
    <location>
        <begin position="21"/>
        <end position="115"/>
    </location>
</feature>
<dbReference type="InterPro" id="IPR001763">
    <property type="entry name" value="Rhodanese-like_dom"/>
</dbReference>
<dbReference type="FunFam" id="3.40.250.10:FF:000049">
    <property type="entry name" value="Phage shock protein E"/>
    <property type="match status" value="1"/>
</dbReference>
<evidence type="ECO:0000313" key="3">
    <source>
        <dbReference type="EMBL" id="PSW27077.1"/>
    </source>
</evidence>
<reference evidence="3 4" key="1">
    <citation type="submission" date="2018-01" db="EMBL/GenBank/DDBJ databases">
        <title>Whole genome sequencing of Histamine producing bacteria.</title>
        <authorList>
            <person name="Butler K."/>
        </authorList>
    </citation>
    <scope>NUCLEOTIDE SEQUENCE [LARGE SCALE GENOMIC DNA]</scope>
    <source>
        <strain evidence="3 4">DSM 24669</strain>
    </source>
</reference>
<dbReference type="Pfam" id="PF00581">
    <property type="entry name" value="Rhodanese"/>
    <property type="match status" value="1"/>
</dbReference>
<dbReference type="SMART" id="SM00450">
    <property type="entry name" value="RHOD"/>
    <property type="match status" value="1"/>
</dbReference>
<dbReference type="Gene3D" id="3.40.250.10">
    <property type="entry name" value="Rhodanese-like domain"/>
    <property type="match status" value="1"/>
</dbReference>
<dbReference type="Proteomes" id="UP000240481">
    <property type="component" value="Unassembled WGS sequence"/>
</dbReference>
<evidence type="ECO:0000256" key="1">
    <source>
        <dbReference type="SAM" id="SignalP"/>
    </source>
</evidence>
<feature type="domain" description="Rhodanese" evidence="2">
    <location>
        <begin position="31"/>
        <end position="108"/>
    </location>
</feature>
<evidence type="ECO:0000313" key="4">
    <source>
        <dbReference type="Proteomes" id="UP000240481"/>
    </source>
</evidence>
<comment type="caution">
    <text evidence="3">The sequence shown here is derived from an EMBL/GenBank/DDBJ whole genome shotgun (WGS) entry which is preliminary data.</text>
</comment>
<proteinExistence type="predicted"/>
<evidence type="ECO:0000259" key="2">
    <source>
        <dbReference type="PROSITE" id="PS50206"/>
    </source>
</evidence>
<protein>
    <submittedName>
        <fullName evidence="3">Rhodanese-like domain-containing protein</fullName>
    </submittedName>
</protein>
<dbReference type="PROSITE" id="PS50206">
    <property type="entry name" value="RHODANESE_3"/>
    <property type="match status" value="1"/>
</dbReference>
<dbReference type="RefSeq" id="WP_048897203.1">
    <property type="nucleotide sequence ID" value="NZ_AP024852.1"/>
</dbReference>
<dbReference type="OrthoDB" id="9814704at2"/>
<dbReference type="EMBL" id="PYLZ01000001">
    <property type="protein sequence ID" value="PSW27077.1"/>
    <property type="molecule type" value="Genomic_DNA"/>
</dbReference>
<dbReference type="CDD" id="cd00158">
    <property type="entry name" value="RHOD"/>
    <property type="match status" value="1"/>
</dbReference>
<keyword evidence="1" id="KW-0732">Signal</keyword>
<dbReference type="STRING" id="680026.AB733_01740"/>
<dbReference type="PANTHER" id="PTHR43031:SF1">
    <property type="entry name" value="PYRIDINE NUCLEOTIDE-DISULPHIDE OXIDOREDUCTASE"/>
    <property type="match status" value="1"/>
</dbReference>
<organism evidence="3 4">
    <name type="scientific">Photobacterium swingsii</name>
    <dbReference type="NCBI Taxonomy" id="680026"/>
    <lineage>
        <taxon>Bacteria</taxon>
        <taxon>Pseudomonadati</taxon>
        <taxon>Pseudomonadota</taxon>
        <taxon>Gammaproteobacteria</taxon>
        <taxon>Vibrionales</taxon>
        <taxon>Vibrionaceae</taxon>
        <taxon>Photobacterium</taxon>
    </lineage>
</organism>
<sequence>MKIKAILCLFIAMVSFSSWASERSEQAWALIEQGAFLVDVRTPDEFSQGHLAGSTNYPLNTINTAFANVDKEMPIVVYCRSGNRSGKAMDYLKNAGLTHVHNGGGLEEMQSSQPK</sequence>